<dbReference type="AlphaFoldDB" id="A0A1A6AKU2"/>
<dbReference type="Proteomes" id="UP000093954">
    <property type="component" value="Unassembled WGS sequence"/>
</dbReference>
<comment type="caution">
    <text evidence="1">The sequence shown here is derived from an EMBL/GenBank/DDBJ whole genome shotgun (WGS) entry which is preliminary data.</text>
</comment>
<dbReference type="EMBL" id="LROS01000055">
    <property type="protein sequence ID" value="OBR90702.1"/>
    <property type="molecule type" value="Genomic_DNA"/>
</dbReference>
<evidence type="ECO:0000313" key="1">
    <source>
        <dbReference type="EMBL" id="OBR90702.1"/>
    </source>
</evidence>
<reference evidence="1 2" key="1">
    <citation type="journal article" date="2012" name="Front. Microbiol.">
        <title>Draft Genome Sequence of the Virulent Strain 01-B526 of the Fish Pathogen Aeromonas salmonicida.</title>
        <authorList>
            <person name="Charette S.J."/>
            <person name="Brochu F."/>
            <person name="Boyle B."/>
            <person name="Filion G."/>
            <person name="Tanaka K.H."/>
            <person name="Derome N."/>
        </authorList>
    </citation>
    <scope>NUCLEOTIDE SEQUENCE [LARGE SCALE GENOMIC DNA]</scope>
    <source>
        <strain evidence="1 2">P11</strain>
    </source>
</reference>
<organism evidence="1 2">
    <name type="scientific">Clostridium ragsdalei P11</name>
    <dbReference type="NCBI Taxonomy" id="1353534"/>
    <lineage>
        <taxon>Bacteria</taxon>
        <taxon>Bacillati</taxon>
        <taxon>Bacillota</taxon>
        <taxon>Clostridia</taxon>
        <taxon>Eubacteriales</taxon>
        <taxon>Clostridiaceae</taxon>
        <taxon>Clostridium</taxon>
    </lineage>
</organism>
<proteinExistence type="predicted"/>
<keyword evidence="2" id="KW-1185">Reference proteome</keyword>
<sequence>MNAVMNKVREYAENEKNEFKDIKVYEATQRVQVEINRKELKKQLKKFEGKDVMVDLIGEVSIPLFMNELEIGEFKDIKGNYRMELSSIDEKPYTFIDVEDVYCIYENLLLGGVSVFFRSGTELDIAVNE</sequence>
<gene>
    <name evidence="1" type="ORF">CLRAG_33500</name>
</gene>
<accession>A0A1A6AKU2</accession>
<protein>
    <submittedName>
        <fullName evidence="1">Uncharacterized protein</fullName>
    </submittedName>
</protein>
<dbReference type="RefSeq" id="WP_065079428.1">
    <property type="nucleotide sequence ID" value="NZ_LROS01000055.1"/>
</dbReference>
<evidence type="ECO:0000313" key="2">
    <source>
        <dbReference type="Proteomes" id="UP000093954"/>
    </source>
</evidence>
<name>A0A1A6AKU2_9CLOT</name>
<dbReference type="PATRIC" id="fig|1353534.3.peg.3411"/>